<dbReference type="SMART" id="SM00387">
    <property type="entry name" value="HATPase_c"/>
    <property type="match status" value="1"/>
</dbReference>
<dbReference type="CDD" id="cd13704">
    <property type="entry name" value="PBP2_HisK"/>
    <property type="match status" value="1"/>
</dbReference>
<dbReference type="CDD" id="cd00082">
    <property type="entry name" value="HisKA"/>
    <property type="match status" value="1"/>
</dbReference>
<dbReference type="SMART" id="SM00388">
    <property type="entry name" value="HisKA"/>
    <property type="match status" value="1"/>
</dbReference>
<dbReference type="CDD" id="cd00075">
    <property type="entry name" value="HATPase"/>
    <property type="match status" value="1"/>
</dbReference>
<feature type="coiled-coil region" evidence="9">
    <location>
        <begin position="281"/>
        <end position="308"/>
    </location>
</feature>
<evidence type="ECO:0000313" key="12">
    <source>
        <dbReference type="EMBL" id="TWH77722.1"/>
    </source>
</evidence>
<dbReference type="Pfam" id="PF00512">
    <property type="entry name" value="HisKA"/>
    <property type="match status" value="1"/>
</dbReference>
<dbReference type="InterPro" id="IPR003594">
    <property type="entry name" value="HATPase_dom"/>
</dbReference>
<evidence type="ECO:0000256" key="6">
    <source>
        <dbReference type="ARBA" id="ARBA00022777"/>
    </source>
</evidence>
<dbReference type="PROSITE" id="PS50109">
    <property type="entry name" value="HIS_KIN"/>
    <property type="match status" value="1"/>
</dbReference>
<keyword evidence="7" id="KW-0067">ATP-binding</keyword>
<keyword evidence="4" id="KW-0808">Transferase</keyword>
<proteinExistence type="predicted"/>
<keyword evidence="13" id="KW-1185">Reference proteome</keyword>
<keyword evidence="6 12" id="KW-0418">Kinase</keyword>
<comment type="catalytic activity">
    <reaction evidence="1">
        <text>ATP + protein L-histidine = ADP + protein N-phospho-L-histidine.</text>
        <dbReference type="EC" id="2.7.13.3"/>
    </reaction>
</comment>
<dbReference type="InterPro" id="IPR036890">
    <property type="entry name" value="HATPase_C_sf"/>
</dbReference>
<accession>A0A562J3K6</accession>
<dbReference type="SMART" id="SM00062">
    <property type="entry name" value="PBPb"/>
    <property type="match status" value="1"/>
</dbReference>
<dbReference type="PANTHER" id="PTHR43065:SF10">
    <property type="entry name" value="PEROXIDE STRESS-ACTIVATED HISTIDINE KINASE MAK3"/>
    <property type="match status" value="1"/>
</dbReference>
<evidence type="ECO:0000256" key="1">
    <source>
        <dbReference type="ARBA" id="ARBA00000085"/>
    </source>
</evidence>
<dbReference type="GO" id="GO:0000155">
    <property type="term" value="F:phosphorelay sensor kinase activity"/>
    <property type="evidence" value="ECO:0007669"/>
    <property type="project" value="InterPro"/>
</dbReference>
<comment type="caution">
    <text evidence="12">The sequence shown here is derived from an EMBL/GenBank/DDBJ whole genome shotgun (WGS) entry which is preliminary data.</text>
</comment>
<organism evidence="12 13">
    <name type="scientific">Sedimentibacter saalensis</name>
    <dbReference type="NCBI Taxonomy" id="130788"/>
    <lineage>
        <taxon>Bacteria</taxon>
        <taxon>Bacillati</taxon>
        <taxon>Bacillota</taxon>
        <taxon>Tissierellia</taxon>
        <taxon>Sedimentibacter</taxon>
    </lineage>
</organism>
<dbReference type="InterPro" id="IPR001638">
    <property type="entry name" value="Solute-binding_3/MltF_N"/>
</dbReference>
<dbReference type="Pfam" id="PF00497">
    <property type="entry name" value="SBP_bac_3"/>
    <property type="match status" value="1"/>
</dbReference>
<dbReference type="Gene3D" id="3.40.190.10">
    <property type="entry name" value="Periplasmic binding protein-like II"/>
    <property type="match status" value="2"/>
</dbReference>
<evidence type="ECO:0000256" key="9">
    <source>
        <dbReference type="SAM" id="Coils"/>
    </source>
</evidence>
<dbReference type="InterPro" id="IPR005467">
    <property type="entry name" value="His_kinase_dom"/>
</dbReference>
<dbReference type="SUPFAM" id="SSF53850">
    <property type="entry name" value="Periplasmic binding protein-like II"/>
    <property type="match status" value="1"/>
</dbReference>
<dbReference type="Gene3D" id="3.30.565.10">
    <property type="entry name" value="Histidine kinase-like ATPase, C-terminal domain"/>
    <property type="match status" value="1"/>
</dbReference>
<evidence type="ECO:0000256" key="8">
    <source>
        <dbReference type="ARBA" id="ARBA00023012"/>
    </source>
</evidence>
<sequence>MIKKTAVLILLIFFMNMPIAYGLGEAETFRVAGDIKFPPYEFLDSDGIYKGFNVDLLKAISLVTGMEFEFIPMKWEDAFYSIERGQADIIQGMKESDDRRTRFNFTDSLLLNSQSIFVRDNNYLINNNYNLVGKVVSVQKEDIVYYELSKIKDITIIQYDTMEEAVAALLDGEVEAMVGNTLTVNYICKENNWIDQIKIVGQTLNEQKYSMAVSKNNPQLLRKLNEGLDEIRNNGMYDALHRKWFGTPIKNSSKEMEGQIIMLLFSLFVLLLIILTVQLINRKLNKIIEEKTREEKILINELRNYDKLQFMDKIISSLAHEIRNPLTSIKIYTSQMKNKLENKEFMLAASEDIPEEIDRIDALIKEFMEYTSPRKPQIKVLNLRNELENTIKFIKLQIKDIYVDLQIPEDLYIEFDSSHFKQIVINIILNSKDALVGIENPSIKINGYSDGTNVNIEFADNGCGMDEKSLIYIFEPFYTTKDNGNGVGMFIVKKLVEENGGEIMAKNNENTSGLVVFITVRMGEK</sequence>
<gene>
    <name evidence="12" type="ORF">LY60_03230</name>
</gene>
<keyword evidence="10" id="KW-1133">Transmembrane helix</keyword>
<keyword evidence="10" id="KW-0472">Membrane</keyword>
<evidence type="ECO:0000256" key="2">
    <source>
        <dbReference type="ARBA" id="ARBA00012438"/>
    </source>
</evidence>
<dbReference type="EMBL" id="VLKH01000012">
    <property type="protein sequence ID" value="TWH77722.1"/>
    <property type="molecule type" value="Genomic_DNA"/>
</dbReference>
<feature type="domain" description="Histidine kinase" evidence="11">
    <location>
        <begin position="317"/>
        <end position="524"/>
    </location>
</feature>
<dbReference type="InterPro" id="IPR003661">
    <property type="entry name" value="HisK_dim/P_dom"/>
</dbReference>
<dbReference type="Pfam" id="PF02518">
    <property type="entry name" value="HATPase_c"/>
    <property type="match status" value="1"/>
</dbReference>
<keyword evidence="5" id="KW-0547">Nucleotide-binding</keyword>
<evidence type="ECO:0000256" key="5">
    <source>
        <dbReference type="ARBA" id="ARBA00022741"/>
    </source>
</evidence>
<dbReference type="PRINTS" id="PR00344">
    <property type="entry name" value="BCTRLSENSOR"/>
</dbReference>
<evidence type="ECO:0000256" key="7">
    <source>
        <dbReference type="ARBA" id="ARBA00022840"/>
    </source>
</evidence>
<dbReference type="PANTHER" id="PTHR43065">
    <property type="entry name" value="SENSOR HISTIDINE KINASE"/>
    <property type="match status" value="1"/>
</dbReference>
<dbReference type="OrthoDB" id="9784397at2"/>
<keyword evidence="10" id="KW-0812">Transmembrane</keyword>
<evidence type="ECO:0000256" key="4">
    <source>
        <dbReference type="ARBA" id="ARBA00022679"/>
    </source>
</evidence>
<evidence type="ECO:0000259" key="11">
    <source>
        <dbReference type="PROSITE" id="PS50109"/>
    </source>
</evidence>
<keyword evidence="8" id="KW-0902">Two-component regulatory system</keyword>
<dbReference type="SUPFAM" id="SSF55874">
    <property type="entry name" value="ATPase domain of HSP90 chaperone/DNA topoisomerase II/histidine kinase"/>
    <property type="match status" value="1"/>
</dbReference>
<dbReference type="EC" id="2.7.13.3" evidence="2"/>
<evidence type="ECO:0000313" key="13">
    <source>
        <dbReference type="Proteomes" id="UP000315343"/>
    </source>
</evidence>
<dbReference type="AlphaFoldDB" id="A0A562J3K6"/>
<evidence type="ECO:0000256" key="3">
    <source>
        <dbReference type="ARBA" id="ARBA00022553"/>
    </source>
</evidence>
<dbReference type="Proteomes" id="UP000315343">
    <property type="component" value="Unassembled WGS sequence"/>
</dbReference>
<reference evidence="12 13" key="1">
    <citation type="submission" date="2019-07" db="EMBL/GenBank/DDBJ databases">
        <title>Genomic Encyclopedia of Type Strains, Phase I: the one thousand microbial genomes (KMG-I) project.</title>
        <authorList>
            <person name="Kyrpides N."/>
        </authorList>
    </citation>
    <scope>NUCLEOTIDE SEQUENCE [LARGE SCALE GENOMIC DNA]</scope>
    <source>
        <strain evidence="12 13">DSM 13558</strain>
    </source>
</reference>
<dbReference type="InterPro" id="IPR036097">
    <property type="entry name" value="HisK_dim/P_sf"/>
</dbReference>
<dbReference type="InterPro" id="IPR004358">
    <property type="entry name" value="Sig_transdc_His_kin-like_C"/>
</dbReference>
<dbReference type="GO" id="GO:0005524">
    <property type="term" value="F:ATP binding"/>
    <property type="evidence" value="ECO:0007669"/>
    <property type="project" value="UniProtKB-KW"/>
</dbReference>
<dbReference type="SUPFAM" id="SSF47384">
    <property type="entry name" value="Homodimeric domain of signal transducing histidine kinase"/>
    <property type="match status" value="1"/>
</dbReference>
<protein>
    <recommendedName>
        <fullName evidence="2">histidine kinase</fullName>
        <ecNumber evidence="2">2.7.13.3</ecNumber>
    </recommendedName>
</protein>
<keyword evidence="3" id="KW-0597">Phosphoprotein</keyword>
<keyword evidence="9" id="KW-0175">Coiled coil</keyword>
<dbReference type="Gene3D" id="1.10.287.130">
    <property type="match status" value="1"/>
</dbReference>
<dbReference type="RefSeq" id="WP_145086074.1">
    <property type="nucleotide sequence ID" value="NZ_VLKH01000012.1"/>
</dbReference>
<evidence type="ECO:0000256" key="10">
    <source>
        <dbReference type="SAM" id="Phobius"/>
    </source>
</evidence>
<feature type="transmembrane region" description="Helical" evidence="10">
    <location>
        <begin position="260"/>
        <end position="281"/>
    </location>
</feature>
<name>A0A562J3K6_9FIRM</name>